<evidence type="ECO:0000313" key="10">
    <source>
        <dbReference type="EMBL" id="KAK9901705.1"/>
    </source>
</evidence>
<organism evidence="10 11">
    <name type="scientific">Coccomyxa subellipsoidea</name>
    <dbReference type="NCBI Taxonomy" id="248742"/>
    <lineage>
        <taxon>Eukaryota</taxon>
        <taxon>Viridiplantae</taxon>
        <taxon>Chlorophyta</taxon>
        <taxon>core chlorophytes</taxon>
        <taxon>Trebouxiophyceae</taxon>
        <taxon>Trebouxiophyceae incertae sedis</taxon>
        <taxon>Coccomyxaceae</taxon>
        <taxon>Coccomyxa</taxon>
    </lineage>
</organism>
<dbReference type="PANTHER" id="PTHR48023">
    <property type="entry name" value="D-XYLOSE-PROTON SYMPORTER-LIKE 2"/>
    <property type="match status" value="1"/>
</dbReference>
<evidence type="ECO:0000256" key="4">
    <source>
        <dbReference type="ARBA" id="ARBA00022692"/>
    </source>
</evidence>
<comment type="similarity">
    <text evidence="2 7">Belongs to the major facilitator superfamily. Sugar transporter (TC 2.A.1.1) family.</text>
</comment>
<accession>A0ABR2YBY9</accession>
<evidence type="ECO:0000256" key="7">
    <source>
        <dbReference type="RuleBase" id="RU003346"/>
    </source>
</evidence>
<dbReference type="InterPro" id="IPR036259">
    <property type="entry name" value="MFS_trans_sf"/>
</dbReference>
<proteinExistence type="inferred from homology"/>
<feature type="transmembrane region" description="Helical" evidence="8">
    <location>
        <begin position="214"/>
        <end position="235"/>
    </location>
</feature>
<evidence type="ECO:0000256" key="2">
    <source>
        <dbReference type="ARBA" id="ARBA00010992"/>
    </source>
</evidence>
<dbReference type="NCBIfam" id="TIGR00879">
    <property type="entry name" value="SP"/>
    <property type="match status" value="1"/>
</dbReference>
<keyword evidence="11" id="KW-1185">Reference proteome</keyword>
<keyword evidence="6 8" id="KW-0472">Membrane</keyword>
<dbReference type="InterPro" id="IPR003663">
    <property type="entry name" value="Sugar/inositol_transpt"/>
</dbReference>
<dbReference type="PRINTS" id="PR00171">
    <property type="entry name" value="SUGRTRNSPORT"/>
</dbReference>
<dbReference type="PROSITE" id="PS50850">
    <property type="entry name" value="MFS"/>
    <property type="match status" value="1"/>
</dbReference>
<feature type="transmembrane region" description="Helical" evidence="8">
    <location>
        <begin position="468"/>
        <end position="487"/>
    </location>
</feature>
<dbReference type="PROSITE" id="PS00216">
    <property type="entry name" value="SUGAR_TRANSPORT_1"/>
    <property type="match status" value="1"/>
</dbReference>
<evidence type="ECO:0000259" key="9">
    <source>
        <dbReference type="PROSITE" id="PS50850"/>
    </source>
</evidence>
<feature type="transmembrane region" description="Helical" evidence="8">
    <location>
        <begin position="186"/>
        <end position="208"/>
    </location>
</feature>
<feature type="domain" description="Major facilitator superfamily (MFS) profile" evidence="9">
    <location>
        <begin position="54"/>
        <end position="491"/>
    </location>
</feature>
<evidence type="ECO:0000256" key="3">
    <source>
        <dbReference type="ARBA" id="ARBA00022448"/>
    </source>
</evidence>
<dbReference type="InterPro" id="IPR020846">
    <property type="entry name" value="MFS_dom"/>
</dbReference>
<keyword evidence="4 8" id="KW-0812">Transmembrane</keyword>
<comment type="caution">
    <text evidence="10">The sequence shown here is derived from an EMBL/GenBank/DDBJ whole genome shotgun (WGS) entry which is preliminary data.</text>
</comment>
<evidence type="ECO:0000256" key="8">
    <source>
        <dbReference type="SAM" id="Phobius"/>
    </source>
</evidence>
<dbReference type="Proteomes" id="UP001491310">
    <property type="component" value="Unassembled WGS sequence"/>
</dbReference>
<sequence length="507" mass="52513">MRADRLKAKASSEKVTAVDEEAEVDQALLGVSGEFSNGSGPSTPPIDKVMTTLLFLFPAIGGLLFGYDIGATSGALVSLKSAVTSGTSWYELSSFQSGFVVSSSLLGALAGSAAAFVVGDKLGRKRELMLGAVLYGTSAALMACAPNLEVLLLGRTLYGLGIGFTMHAAPAYIAEAAPAKVRGLLISLKECFVVIGILLGYLTSYLFIDDVGGWRAMYGLAAGPALIVLAGMAWLPDSPRWLLWNGDGGGKAEAALVRARGKYGGDVEVVRAEIAAITQSVREAQQEPEVGFFGLFGGRFLKPLLIGSSLMLFQQITGQPSVLYYAAEIFEKAGFGAGKDATGVSVLLGFFKLLMTGVAVLSVDSLGRRPLLLGGVGAMVVALVALGGSQLVLSGGTATWTSVIALLMYVGAYQVSFGPISWLIVGEIFPLAVRGPASALATITNFGSNFLVSLVLPSIQEAFGAGGTYLAFAAIGVVALATIFTIVPETKGKTLEEIEALFDGKSD</sequence>
<feature type="transmembrane region" description="Helical" evidence="8">
    <location>
        <begin position="437"/>
        <end position="456"/>
    </location>
</feature>
<evidence type="ECO:0000313" key="11">
    <source>
        <dbReference type="Proteomes" id="UP001491310"/>
    </source>
</evidence>
<dbReference type="Pfam" id="PF00083">
    <property type="entry name" value="Sugar_tr"/>
    <property type="match status" value="1"/>
</dbReference>
<evidence type="ECO:0000256" key="5">
    <source>
        <dbReference type="ARBA" id="ARBA00022989"/>
    </source>
</evidence>
<dbReference type="InterPro" id="IPR005828">
    <property type="entry name" value="MFS_sugar_transport-like"/>
</dbReference>
<dbReference type="EMBL" id="JALJOT010000017">
    <property type="protein sequence ID" value="KAK9901705.1"/>
    <property type="molecule type" value="Genomic_DNA"/>
</dbReference>
<feature type="transmembrane region" description="Helical" evidence="8">
    <location>
        <begin position="99"/>
        <end position="118"/>
    </location>
</feature>
<keyword evidence="3 7" id="KW-0813">Transport</keyword>
<dbReference type="CDD" id="cd17362">
    <property type="entry name" value="MFS_GLUT10_12_Class3_like"/>
    <property type="match status" value="1"/>
</dbReference>
<dbReference type="Gene3D" id="1.20.1250.20">
    <property type="entry name" value="MFS general substrate transporter like domains"/>
    <property type="match status" value="1"/>
</dbReference>
<feature type="transmembrane region" description="Helical" evidence="8">
    <location>
        <begin position="156"/>
        <end position="174"/>
    </location>
</feature>
<feature type="transmembrane region" description="Helical" evidence="8">
    <location>
        <begin position="346"/>
        <end position="364"/>
    </location>
</feature>
<gene>
    <name evidence="10" type="ORF">WJX75_009497</name>
</gene>
<keyword evidence="5 8" id="KW-1133">Transmembrane helix</keyword>
<feature type="transmembrane region" description="Helical" evidence="8">
    <location>
        <begin position="371"/>
        <end position="393"/>
    </location>
</feature>
<dbReference type="PROSITE" id="PS00217">
    <property type="entry name" value="SUGAR_TRANSPORT_2"/>
    <property type="match status" value="1"/>
</dbReference>
<dbReference type="InterPro" id="IPR005829">
    <property type="entry name" value="Sugar_transporter_CS"/>
</dbReference>
<comment type="subcellular location">
    <subcellularLocation>
        <location evidence="1">Membrane</location>
        <topology evidence="1">Multi-pass membrane protein</topology>
    </subcellularLocation>
</comment>
<dbReference type="SUPFAM" id="SSF103473">
    <property type="entry name" value="MFS general substrate transporter"/>
    <property type="match status" value="1"/>
</dbReference>
<dbReference type="InterPro" id="IPR050820">
    <property type="entry name" value="MFS_Sugar_Transporter"/>
</dbReference>
<evidence type="ECO:0000256" key="1">
    <source>
        <dbReference type="ARBA" id="ARBA00004141"/>
    </source>
</evidence>
<feature type="transmembrane region" description="Helical" evidence="8">
    <location>
        <begin position="399"/>
        <end position="425"/>
    </location>
</feature>
<protein>
    <recommendedName>
        <fullName evidence="9">Major facilitator superfamily (MFS) profile domain-containing protein</fullName>
    </recommendedName>
</protein>
<reference evidence="10 11" key="1">
    <citation type="journal article" date="2024" name="Nat. Commun.">
        <title>Phylogenomics reveals the evolutionary origins of lichenization in chlorophyte algae.</title>
        <authorList>
            <person name="Puginier C."/>
            <person name="Libourel C."/>
            <person name="Otte J."/>
            <person name="Skaloud P."/>
            <person name="Haon M."/>
            <person name="Grisel S."/>
            <person name="Petersen M."/>
            <person name="Berrin J.G."/>
            <person name="Delaux P.M."/>
            <person name="Dal Grande F."/>
            <person name="Keller J."/>
        </authorList>
    </citation>
    <scope>NUCLEOTIDE SEQUENCE [LARGE SCALE GENOMIC DNA]</scope>
    <source>
        <strain evidence="10 11">SAG 216-7</strain>
    </source>
</reference>
<dbReference type="PANTHER" id="PTHR48023:SF4">
    <property type="entry name" value="D-XYLOSE-PROTON SYMPORTER-LIKE 2"/>
    <property type="match status" value="1"/>
</dbReference>
<feature type="transmembrane region" description="Helical" evidence="8">
    <location>
        <begin position="53"/>
        <end position="79"/>
    </location>
</feature>
<name>A0ABR2YBY9_9CHLO</name>
<evidence type="ECO:0000256" key="6">
    <source>
        <dbReference type="ARBA" id="ARBA00023136"/>
    </source>
</evidence>